<feature type="domain" description="Phospholipid/glycerol acyltransferase" evidence="12">
    <location>
        <begin position="199"/>
        <end position="326"/>
    </location>
</feature>
<name>A0AA38CDJ5_TAXCH</name>
<evidence type="ECO:0000256" key="11">
    <source>
        <dbReference type="ARBA" id="ARBA00047906"/>
    </source>
</evidence>
<evidence type="ECO:0000256" key="6">
    <source>
        <dbReference type="ARBA" id="ARBA00023098"/>
    </source>
</evidence>
<evidence type="ECO:0000313" key="13">
    <source>
        <dbReference type="EMBL" id="KAH9299331.1"/>
    </source>
</evidence>
<reference evidence="13 14" key="1">
    <citation type="journal article" date="2021" name="Nat. Plants">
        <title>The Taxus genome provides insights into paclitaxel biosynthesis.</title>
        <authorList>
            <person name="Xiong X."/>
            <person name="Gou J."/>
            <person name="Liao Q."/>
            <person name="Li Y."/>
            <person name="Zhou Q."/>
            <person name="Bi G."/>
            <person name="Li C."/>
            <person name="Du R."/>
            <person name="Wang X."/>
            <person name="Sun T."/>
            <person name="Guo L."/>
            <person name="Liang H."/>
            <person name="Lu P."/>
            <person name="Wu Y."/>
            <person name="Zhang Z."/>
            <person name="Ro D.K."/>
            <person name="Shang Y."/>
            <person name="Huang S."/>
            <person name="Yan J."/>
        </authorList>
    </citation>
    <scope>NUCLEOTIDE SEQUENCE [LARGE SCALE GENOMIC DNA]</scope>
    <source>
        <strain evidence="13">Ta-2019</strain>
    </source>
</reference>
<dbReference type="GO" id="GO:0005741">
    <property type="term" value="C:mitochondrial outer membrane"/>
    <property type="evidence" value="ECO:0007669"/>
    <property type="project" value="UniProtKB-SubCell"/>
</dbReference>
<dbReference type="AlphaFoldDB" id="A0AA38CDJ5"/>
<dbReference type="GO" id="GO:0005743">
    <property type="term" value="C:mitochondrial inner membrane"/>
    <property type="evidence" value="ECO:0007669"/>
    <property type="project" value="UniProtKB-SubCell"/>
</dbReference>
<keyword evidence="9" id="KW-0012">Acyltransferase</keyword>
<protein>
    <recommendedName>
        <fullName evidence="12">Phospholipid/glycerol acyltransferase domain-containing protein</fullName>
    </recommendedName>
</protein>
<sequence length="536" mass="59713">MQMDQQHVDPKAMAKNFKINLRAMRNRIKDRVRVASWSYGSFRQGHMPSLNSASALKATATGLVAARVFKGNVIFSRLVHGKAKQEWANKMVKFRDYFPTLTSLIPSAQIVSFGGGESNAAALLRRYDRAPELSSSKPDSNQELVNFEESGMVRMLQAVAVPLLGNVCHAFMHGLNYTEVYGAEKLQEAITNRPKGKPLITVSNHVASVDDPFVISSVLPPQLLLDAKCLRWTLCATDRCFTNAVTSAFFRSVKVLPVARGDGLYQKGMNMALSKLNQGDWVHIFPEGSRSRDGGKTIGPAKRGVGRLVVDAEKMPLVVPFVHTGMQEVMPIGSQFPHVRKKVTVLIGDPIKVDDLFLASKEQGSSKRELYDAISLCVGERLQELKNELDELVYQGSLENKNLHHSPMEKVNGIFQFDEWEAYDFLYSEKLIENEDSLHMYPEKSKSQSNTLPDKNLEANSMHQKADGLKHVLHEGYIHADNIGLQGGIVSRVKEFMDPNALMGFAARGMLMNAKRKLERLTASRDCRQAVALNLV</sequence>
<dbReference type="GO" id="GO:0006644">
    <property type="term" value="P:phospholipid metabolic process"/>
    <property type="evidence" value="ECO:0007669"/>
    <property type="project" value="InterPro"/>
</dbReference>
<dbReference type="GO" id="GO:0008374">
    <property type="term" value="F:O-acyltransferase activity"/>
    <property type="evidence" value="ECO:0007669"/>
    <property type="project" value="TreeGrafter"/>
</dbReference>
<evidence type="ECO:0000256" key="10">
    <source>
        <dbReference type="ARBA" id="ARBA00024323"/>
    </source>
</evidence>
<comment type="similarity">
    <text evidence="2">Belongs to the taffazin family.</text>
</comment>
<comment type="catalytic activity">
    <reaction evidence="11">
        <text>1'-[1,2-diacyl-sn-glycero-3-phospho],3'-[1-acyl-sn-glycero-3-phospho]-glycerol + a 1,2-diacyl-sn-glycero-3-phosphocholine = a cardiolipin + a 1-acyl-sn-glycero-3-phosphocholine</text>
        <dbReference type="Rhea" id="RHEA:33731"/>
        <dbReference type="ChEBI" id="CHEBI:57643"/>
        <dbReference type="ChEBI" id="CHEBI:58168"/>
        <dbReference type="ChEBI" id="CHEBI:62237"/>
        <dbReference type="ChEBI" id="CHEBI:64743"/>
    </reaction>
    <physiologicalReaction direction="left-to-right" evidence="11">
        <dbReference type="Rhea" id="RHEA:33732"/>
    </physiologicalReaction>
    <physiologicalReaction direction="right-to-left" evidence="11">
        <dbReference type="Rhea" id="RHEA:33733"/>
    </physiologicalReaction>
</comment>
<keyword evidence="5" id="KW-0999">Mitochondrion inner membrane</keyword>
<proteinExistence type="inferred from homology"/>
<dbReference type="SUPFAM" id="SSF69593">
    <property type="entry name" value="Glycerol-3-phosphate (1)-acyltransferase"/>
    <property type="match status" value="1"/>
</dbReference>
<comment type="subcellular location">
    <subcellularLocation>
        <location evidence="1">Mitochondrion inner membrane</location>
        <topology evidence="1">Peripheral membrane protein</topology>
        <orientation evidence="1">Intermembrane side</orientation>
    </subcellularLocation>
    <subcellularLocation>
        <location evidence="10">Mitochondrion outer membrane</location>
        <topology evidence="10">Peripheral membrane protein</topology>
        <orientation evidence="10">Intermembrane side</orientation>
    </subcellularLocation>
</comment>
<organism evidence="13 14">
    <name type="scientific">Taxus chinensis</name>
    <name type="common">Chinese yew</name>
    <name type="synonym">Taxus wallichiana var. chinensis</name>
    <dbReference type="NCBI Taxonomy" id="29808"/>
    <lineage>
        <taxon>Eukaryota</taxon>
        <taxon>Viridiplantae</taxon>
        <taxon>Streptophyta</taxon>
        <taxon>Embryophyta</taxon>
        <taxon>Tracheophyta</taxon>
        <taxon>Spermatophyta</taxon>
        <taxon>Pinopsida</taxon>
        <taxon>Pinidae</taxon>
        <taxon>Conifers II</taxon>
        <taxon>Cupressales</taxon>
        <taxon>Taxaceae</taxon>
        <taxon>Taxus</taxon>
    </lineage>
</organism>
<dbReference type="Pfam" id="PF01553">
    <property type="entry name" value="Acyltransferase"/>
    <property type="match status" value="1"/>
</dbReference>
<keyword evidence="8" id="KW-0472">Membrane</keyword>
<keyword evidence="7" id="KW-0496">Mitochondrion</keyword>
<dbReference type="SMART" id="SM00563">
    <property type="entry name" value="PlsC"/>
    <property type="match status" value="1"/>
</dbReference>
<dbReference type="EMBL" id="JAHRHJ020000010">
    <property type="protein sequence ID" value="KAH9299331.1"/>
    <property type="molecule type" value="Genomic_DNA"/>
</dbReference>
<evidence type="ECO:0000256" key="2">
    <source>
        <dbReference type="ARBA" id="ARBA00010524"/>
    </source>
</evidence>
<dbReference type="PANTHER" id="PTHR12497">
    <property type="entry name" value="TAZ PROTEIN TAFAZZIN"/>
    <property type="match status" value="1"/>
</dbReference>
<evidence type="ECO:0000256" key="8">
    <source>
        <dbReference type="ARBA" id="ARBA00023136"/>
    </source>
</evidence>
<keyword evidence="6" id="KW-0443">Lipid metabolism</keyword>
<evidence type="ECO:0000256" key="5">
    <source>
        <dbReference type="ARBA" id="ARBA00022792"/>
    </source>
</evidence>
<evidence type="ECO:0000256" key="7">
    <source>
        <dbReference type="ARBA" id="ARBA00023128"/>
    </source>
</evidence>
<comment type="caution">
    <text evidence="13">The sequence shown here is derived from an EMBL/GenBank/DDBJ whole genome shotgun (WGS) entry which is preliminary data.</text>
</comment>
<dbReference type="OMA" id="KSIRWTL"/>
<accession>A0AA38CDJ5</accession>
<evidence type="ECO:0000256" key="9">
    <source>
        <dbReference type="ARBA" id="ARBA00023315"/>
    </source>
</evidence>
<dbReference type="CDD" id="cd07989">
    <property type="entry name" value="LPLAT_AGPAT-like"/>
    <property type="match status" value="1"/>
</dbReference>
<evidence type="ECO:0000259" key="12">
    <source>
        <dbReference type="SMART" id="SM00563"/>
    </source>
</evidence>
<evidence type="ECO:0000256" key="4">
    <source>
        <dbReference type="ARBA" id="ARBA00022787"/>
    </source>
</evidence>
<dbReference type="InterPro" id="IPR002123">
    <property type="entry name" value="Plipid/glycerol_acylTrfase"/>
</dbReference>
<dbReference type="Proteomes" id="UP000824469">
    <property type="component" value="Unassembled WGS sequence"/>
</dbReference>
<dbReference type="PRINTS" id="PR00979">
    <property type="entry name" value="TAFAZZIN"/>
</dbReference>
<evidence type="ECO:0000256" key="3">
    <source>
        <dbReference type="ARBA" id="ARBA00022679"/>
    </source>
</evidence>
<dbReference type="InterPro" id="IPR000872">
    <property type="entry name" value="Tafazzin"/>
</dbReference>
<evidence type="ECO:0000256" key="1">
    <source>
        <dbReference type="ARBA" id="ARBA00004137"/>
    </source>
</evidence>
<keyword evidence="3" id="KW-0808">Transferase</keyword>
<keyword evidence="4" id="KW-1000">Mitochondrion outer membrane</keyword>
<keyword evidence="14" id="KW-1185">Reference proteome</keyword>
<evidence type="ECO:0000313" key="14">
    <source>
        <dbReference type="Proteomes" id="UP000824469"/>
    </source>
</evidence>
<dbReference type="PANTHER" id="PTHR12497:SF0">
    <property type="entry name" value="TAFAZZIN"/>
    <property type="match status" value="1"/>
</dbReference>
<gene>
    <name evidence="13" type="ORF">KI387_031013</name>
</gene>